<dbReference type="InterPro" id="IPR005199">
    <property type="entry name" value="Glyco_hydro_79"/>
</dbReference>
<sequence>MQLVFRFRFVSVFFSVVPNFLGASSSSLGECRTRKDITIYGAYRGLCALRMFPVAQAQTRLVIDTSNIVATVDVDKFLCATLDWWPPSKCDYGPCPWGQASILDLDLEIPLLEKTLAGLAPFMVRVGGTLQDLVVYNVGDLLSTEPCVPFAFDPSSRYSYTGGCLHMERWDALNRLFMKTGTSVVFGLSALYGRSKSSAREQIVSPWNSRNAENFMRYTRDRAYPVVAWELGNELMGKGHTGKSISPEVYALDVKKLRRIIDKLYRQGVPKPSLVAPDTLYKLQDTDNIVRFLNASGKGVVDAVTRHIYTLGAGVAETSVVINNVLNDSNAKAEILKYKTIQSVLKEHPKTSAWVGEAGGIFNNGHPEVSNAFISAFWYLDQLGTASRYNNQAFCRQTFVGGFYGILDLNFNPNPDYYGALLWQQLMGSGVFAVDIRGGNTDVRAYAHCQRNSQSGVTLLVLNYSNSTRQRLDLSLVGYSADHNTSPSNFQALITSRKCEEDECLTSNEASSEDVRLEYHMSPANNSLTSRTVLLNGQPLLVTPSGDIPTLSPVKVNMNSPISLAPLTYAYVVIPGANPPACAASKTSGGRMSS</sequence>
<name>A0ABD1Y7B9_9MARC</name>
<accession>A0ABD1Y7B9</accession>
<dbReference type="PANTHER" id="PTHR14363:SF17">
    <property type="entry name" value="HEPARANASE-LIKE PROTEIN 3"/>
    <property type="match status" value="1"/>
</dbReference>
<dbReference type="EMBL" id="JBHFFA010000006">
    <property type="protein sequence ID" value="KAL2621497.1"/>
    <property type="molecule type" value="Genomic_DNA"/>
</dbReference>
<evidence type="ECO:0000256" key="2">
    <source>
        <dbReference type="SAM" id="SignalP"/>
    </source>
</evidence>
<evidence type="ECO:0000313" key="3">
    <source>
        <dbReference type="EMBL" id="KAL2621497.1"/>
    </source>
</evidence>
<protein>
    <recommendedName>
        <fullName evidence="5">Heparanase-like protein 3</fullName>
    </recommendedName>
</protein>
<keyword evidence="2" id="KW-0732">Signal</keyword>
<comment type="caution">
    <text evidence="3">The sequence shown here is derived from an EMBL/GenBank/DDBJ whole genome shotgun (WGS) entry which is preliminary data.</text>
</comment>
<evidence type="ECO:0000313" key="4">
    <source>
        <dbReference type="Proteomes" id="UP001605036"/>
    </source>
</evidence>
<reference evidence="3 4" key="1">
    <citation type="submission" date="2024-09" db="EMBL/GenBank/DDBJ databases">
        <title>Chromosome-scale assembly of Riccia fluitans.</title>
        <authorList>
            <person name="Paukszto L."/>
            <person name="Sawicki J."/>
            <person name="Karawczyk K."/>
            <person name="Piernik-Szablinska J."/>
            <person name="Szczecinska M."/>
            <person name="Mazdziarz M."/>
        </authorList>
    </citation>
    <scope>NUCLEOTIDE SEQUENCE [LARGE SCALE GENOMIC DNA]</scope>
    <source>
        <strain evidence="3">Rf_01</strain>
        <tissue evidence="3">Aerial parts of the thallus</tissue>
    </source>
</reference>
<dbReference type="PANTHER" id="PTHR14363">
    <property type="entry name" value="HEPARANASE-RELATED"/>
    <property type="match status" value="1"/>
</dbReference>
<dbReference type="SUPFAM" id="SSF51445">
    <property type="entry name" value="(Trans)glycosidases"/>
    <property type="match status" value="1"/>
</dbReference>
<dbReference type="InterPro" id="IPR017853">
    <property type="entry name" value="GH"/>
</dbReference>
<proteinExistence type="inferred from homology"/>
<feature type="signal peptide" evidence="2">
    <location>
        <begin position="1"/>
        <end position="22"/>
    </location>
</feature>
<evidence type="ECO:0000256" key="1">
    <source>
        <dbReference type="ARBA" id="ARBA00009800"/>
    </source>
</evidence>
<organism evidence="3 4">
    <name type="scientific">Riccia fluitans</name>
    <dbReference type="NCBI Taxonomy" id="41844"/>
    <lineage>
        <taxon>Eukaryota</taxon>
        <taxon>Viridiplantae</taxon>
        <taxon>Streptophyta</taxon>
        <taxon>Embryophyta</taxon>
        <taxon>Marchantiophyta</taxon>
        <taxon>Marchantiopsida</taxon>
        <taxon>Marchantiidae</taxon>
        <taxon>Marchantiales</taxon>
        <taxon>Ricciaceae</taxon>
        <taxon>Riccia</taxon>
    </lineage>
</organism>
<dbReference type="Pfam" id="PF03662">
    <property type="entry name" value="Glyco_hydro_79n"/>
    <property type="match status" value="1"/>
</dbReference>
<comment type="similarity">
    <text evidence="1">Belongs to the glycosyl hydrolase 79 family.</text>
</comment>
<keyword evidence="4" id="KW-1185">Reference proteome</keyword>
<dbReference type="AlphaFoldDB" id="A0ABD1Y7B9"/>
<feature type="chain" id="PRO_5044778605" description="Heparanase-like protein 3" evidence="2">
    <location>
        <begin position="23"/>
        <end position="594"/>
    </location>
</feature>
<dbReference type="Gene3D" id="3.20.20.80">
    <property type="entry name" value="Glycosidases"/>
    <property type="match status" value="1"/>
</dbReference>
<dbReference type="Proteomes" id="UP001605036">
    <property type="component" value="Unassembled WGS sequence"/>
</dbReference>
<gene>
    <name evidence="3" type="ORF">R1flu_001702</name>
</gene>
<evidence type="ECO:0008006" key="5">
    <source>
        <dbReference type="Google" id="ProtNLM"/>
    </source>
</evidence>